<evidence type="ECO:0000256" key="3">
    <source>
        <dbReference type="ARBA" id="ARBA00023163"/>
    </source>
</evidence>
<evidence type="ECO:0000313" key="6">
    <source>
        <dbReference type="EMBL" id="GGF72869.1"/>
    </source>
</evidence>
<dbReference type="Pfam" id="PF07729">
    <property type="entry name" value="FCD"/>
    <property type="match status" value="1"/>
</dbReference>
<sequence>MAFVMSTPVSEAVSAPSPQRPRRRRTASRAVTRTEELRLQIADDIVRGRIAPGTALEEMELAKRYGVSRTPVREVLRDLAASGLVETRPHRSALVAKPSLDRLRGMFDVMAELEALCAGLSAVHMTKAERGQLEAIHAELADLTRRGDEANYTFLNDRFHTFLYGGAHNAYLAEITLATRARLQPFRRAQFRTLGRLALSYAEHDAVVQAILRGDRMEAASAMRAHILTVEVAYERYAESV</sequence>
<evidence type="ECO:0000256" key="2">
    <source>
        <dbReference type="ARBA" id="ARBA00023125"/>
    </source>
</evidence>
<reference evidence="6" key="2">
    <citation type="submission" date="2020-09" db="EMBL/GenBank/DDBJ databases">
        <authorList>
            <person name="Sun Q."/>
            <person name="Sedlacek I."/>
        </authorList>
    </citation>
    <scope>NUCLEOTIDE SEQUENCE</scope>
    <source>
        <strain evidence="6">CCM 7897</strain>
    </source>
</reference>
<dbReference type="Gene3D" id="1.10.10.10">
    <property type="entry name" value="Winged helix-like DNA-binding domain superfamily/Winged helix DNA-binding domain"/>
    <property type="match status" value="1"/>
</dbReference>
<dbReference type="Pfam" id="PF00392">
    <property type="entry name" value="GntR"/>
    <property type="match status" value="1"/>
</dbReference>
<feature type="domain" description="HTH gntR-type" evidence="5">
    <location>
        <begin position="31"/>
        <end position="98"/>
    </location>
</feature>
<dbReference type="SUPFAM" id="SSF46785">
    <property type="entry name" value="Winged helix' DNA-binding domain"/>
    <property type="match status" value="1"/>
</dbReference>
<dbReference type="InterPro" id="IPR036390">
    <property type="entry name" value="WH_DNA-bd_sf"/>
</dbReference>
<dbReference type="EMBL" id="BMCT01000005">
    <property type="protein sequence ID" value="GGF72869.1"/>
    <property type="molecule type" value="Genomic_DNA"/>
</dbReference>
<name>A0A917C5A5_9HYPH</name>
<keyword evidence="3" id="KW-0804">Transcription</keyword>
<organism evidence="6 7">
    <name type="scientific">Azorhizobium oxalatiphilum</name>
    <dbReference type="NCBI Taxonomy" id="980631"/>
    <lineage>
        <taxon>Bacteria</taxon>
        <taxon>Pseudomonadati</taxon>
        <taxon>Pseudomonadota</taxon>
        <taxon>Alphaproteobacteria</taxon>
        <taxon>Hyphomicrobiales</taxon>
        <taxon>Xanthobacteraceae</taxon>
        <taxon>Azorhizobium</taxon>
    </lineage>
</organism>
<dbReference type="InterPro" id="IPR008920">
    <property type="entry name" value="TF_FadR/GntR_C"/>
</dbReference>
<dbReference type="Gene3D" id="1.20.120.530">
    <property type="entry name" value="GntR ligand-binding domain-like"/>
    <property type="match status" value="1"/>
</dbReference>
<reference evidence="6" key="1">
    <citation type="journal article" date="2014" name="Int. J. Syst. Evol. Microbiol.">
        <title>Complete genome sequence of Corynebacterium casei LMG S-19264T (=DSM 44701T), isolated from a smear-ripened cheese.</title>
        <authorList>
            <consortium name="US DOE Joint Genome Institute (JGI-PGF)"/>
            <person name="Walter F."/>
            <person name="Albersmeier A."/>
            <person name="Kalinowski J."/>
            <person name="Ruckert C."/>
        </authorList>
    </citation>
    <scope>NUCLEOTIDE SEQUENCE</scope>
    <source>
        <strain evidence="6">CCM 7897</strain>
    </source>
</reference>
<dbReference type="SMART" id="SM00895">
    <property type="entry name" value="FCD"/>
    <property type="match status" value="1"/>
</dbReference>
<dbReference type="InterPro" id="IPR000524">
    <property type="entry name" value="Tscrpt_reg_HTH_GntR"/>
</dbReference>
<dbReference type="InterPro" id="IPR011711">
    <property type="entry name" value="GntR_C"/>
</dbReference>
<dbReference type="CDD" id="cd07377">
    <property type="entry name" value="WHTH_GntR"/>
    <property type="match status" value="1"/>
</dbReference>
<dbReference type="GO" id="GO:0003700">
    <property type="term" value="F:DNA-binding transcription factor activity"/>
    <property type="evidence" value="ECO:0007669"/>
    <property type="project" value="InterPro"/>
</dbReference>
<keyword evidence="2" id="KW-0238">DNA-binding</keyword>
<protein>
    <submittedName>
        <fullName evidence="6">Transcriptional regulator</fullName>
    </submittedName>
</protein>
<feature type="region of interest" description="Disordered" evidence="4">
    <location>
        <begin position="1"/>
        <end position="30"/>
    </location>
</feature>
<dbReference type="PRINTS" id="PR00035">
    <property type="entry name" value="HTHGNTR"/>
</dbReference>
<comment type="caution">
    <text evidence="6">The sequence shown here is derived from an EMBL/GenBank/DDBJ whole genome shotgun (WGS) entry which is preliminary data.</text>
</comment>
<dbReference type="InterPro" id="IPR036388">
    <property type="entry name" value="WH-like_DNA-bd_sf"/>
</dbReference>
<dbReference type="PANTHER" id="PTHR43537">
    <property type="entry name" value="TRANSCRIPTIONAL REGULATOR, GNTR FAMILY"/>
    <property type="match status" value="1"/>
</dbReference>
<evidence type="ECO:0000256" key="1">
    <source>
        <dbReference type="ARBA" id="ARBA00023015"/>
    </source>
</evidence>
<accession>A0A917C5A5</accession>
<dbReference type="PROSITE" id="PS50949">
    <property type="entry name" value="HTH_GNTR"/>
    <property type="match status" value="1"/>
</dbReference>
<evidence type="ECO:0000313" key="7">
    <source>
        <dbReference type="Proteomes" id="UP000606044"/>
    </source>
</evidence>
<evidence type="ECO:0000259" key="5">
    <source>
        <dbReference type="PROSITE" id="PS50949"/>
    </source>
</evidence>
<keyword evidence="7" id="KW-1185">Reference proteome</keyword>
<dbReference type="AlphaFoldDB" id="A0A917C5A5"/>
<dbReference type="PANTHER" id="PTHR43537:SF49">
    <property type="entry name" value="TRANSCRIPTIONAL REGULATORY PROTEIN"/>
    <property type="match status" value="1"/>
</dbReference>
<dbReference type="SUPFAM" id="SSF48008">
    <property type="entry name" value="GntR ligand-binding domain-like"/>
    <property type="match status" value="1"/>
</dbReference>
<proteinExistence type="predicted"/>
<gene>
    <name evidence="6" type="ORF">GCM10007301_35860</name>
</gene>
<dbReference type="Proteomes" id="UP000606044">
    <property type="component" value="Unassembled WGS sequence"/>
</dbReference>
<dbReference type="SMART" id="SM00345">
    <property type="entry name" value="HTH_GNTR"/>
    <property type="match status" value="1"/>
</dbReference>
<evidence type="ECO:0000256" key="4">
    <source>
        <dbReference type="SAM" id="MobiDB-lite"/>
    </source>
</evidence>
<keyword evidence="1" id="KW-0805">Transcription regulation</keyword>
<dbReference type="GO" id="GO:0003677">
    <property type="term" value="F:DNA binding"/>
    <property type="evidence" value="ECO:0007669"/>
    <property type="project" value="UniProtKB-KW"/>
</dbReference>